<keyword evidence="4" id="KW-0238">DNA-binding</keyword>
<sequence length="525" mass="58176">MGVPVAKNEIRAIARSIAQELHKELEKDSTRPAFFQALAGQLRQFFEYDRLCINLYDPHSDLLSYFSAAAGTVVNSLSPVRKAEKDTVAGHVIASRKPVVITDIAQHFTESMLHPMAEAGLTTTMAFPLVLNDNILGTLHCSFVRQPEDLYSIMKLFLELCPSVAVCLGAVLSVEGHGQDGASNPFEPAVPPVDCDDFIFVDETMRHFMYRVNTVARLDVPVLLLGETGTGKTHLARYIHCHSKRSKQNFVKVNCPALSPTLIESELFGHAKGAFTGAANKRMGRFELANEGTLFLDEIAELNSDMQSKLLHVIEDRHFERVGESVSLGVDIRLITATNVNVQEAMANRQLRSDFYHRLSVCTLELPPLRKRVEDIPVLARFFVKQLSSTYGMQRIKFKESIMSRLKQHTWPGNIRELRNVINTLLLSYCMTGDVALLDVEEALSNGHAREDAPEISVAPRVEEVPSPSGPDMSLEEMERRHITEALKRCGGVVSGPNGAAKILGIPRSTLQHRMGRLGISARGA</sequence>
<dbReference type="FunFam" id="3.40.50.300:FF:000006">
    <property type="entry name" value="DNA-binding transcriptional regulator NtrC"/>
    <property type="match status" value="1"/>
</dbReference>
<dbReference type="SUPFAM" id="SSF55781">
    <property type="entry name" value="GAF domain-like"/>
    <property type="match status" value="1"/>
</dbReference>
<feature type="region of interest" description="Disordered" evidence="7">
    <location>
        <begin position="449"/>
        <end position="475"/>
    </location>
</feature>
<evidence type="ECO:0000313" key="11">
    <source>
        <dbReference type="Proteomes" id="UP000434052"/>
    </source>
</evidence>
<dbReference type="Gene3D" id="1.10.10.60">
    <property type="entry name" value="Homeodomain-like"/>
    <property type="match status" value="1"/>
</dbReference>
<dbReference type="PROSITE" id="PS50045">
    <property type="entry name" value="SIGMA54_INTERACT_4"/>
    <property type="match status" value="1"/>
</dbReference>
<evidence type="ECO:0000256" key="6">
    <source>
        <dbReference type="ARBA" id="ARBA00023163"/>
    </source>
</evidence>
<dbReference type="Gene3D" id="1.10.8.60">
    <property type="match status" value="1"/>
</dbReference>
<evidence type="ECO:0000256" key="5">
    <source>
        <dbReference type="ARBA" id="ARBA00023159"/>
    </source>
</evidence>
<dbReference type="InterPro" id="IPR002078">
    <property type="entry name" value="Sigma_54_int"/>
</dbReference>
<evidence type="ECO:0000256" key="2">
    <source>
        <dbReference type="ARBA" id="ARBA00022840"/>
    </source>
</evidence>
<dbReference type="Gene3D" id="3.30.450.40">
    <property type="match status" value="1"/>
</dbReference>
<dbReference type="OrthoDB" id="9763792at2"/>
<dbReference type="PANTHER" id="PTHR32071">
    <property type="entry name" value="TRANSCRIPTIONAL REGULATORY PROTEIN"/>
    <property type="match status" value="1"/>
</dbReference>
<dbReference type="InterPro" id="IPR003593">
    <property type="entry name" value="AAA+_ATPase"/>
</dbReference>
<evidence type="ECO:0000256" key="7">
    <source>
        <dbReference type="SAM" id="MobiDB-lite"/>
    </source>
</evidence>
<feature type="domain" description="Sigma-54 factor interaction" evidence="8">
    <location>
        <begin position="198"/>
        <end position="427"/>
    </location>
</feature>
<dbReference type="Pfam" id="PF25601">
    <property type="entry name" value="AAA_lid_14"/>
    <property type="match status" value="1"/>
</dbReference>
<dbReference type="RefSeq" id="WP_144306081.1">
    <property type="nucleotide sequence ID" value="NZ_CP039543.1"/>
</dbReference>
<evidence type="ECO:0000259" key="8">
    <source>
        <dbReference type="PROSITE" id="PS50045"/>
    </source>
</evidence>
<dbReference type="AlphaFoldDB" id="A0A6P1ZEV2"/>
<dbReference type="EMBL" id="QMIF01000010">
    <property type="protein sequence ID" value="TVM32462.1"/>
    <property type="molecule type" value="Genomic_DNA"/>
</dbReference>
<dbReference type="SUPFAM" id="SSF52540">
    <property type="entry name" value="P-loop containing nucleoside triphosphate hydrolases"/>
    <property type="match status" value="1"/>
</dbReference>
<dbReference type="CDD" id="cd00009">
    <property type="entry name" value="AAA"/>
    <property type="match status" value="1"/>
</dbReference>
<dbReference type="EMBL" id="CP039543">
    <property type="protein sequence ID" value="QJT08701.1"/>
    <property type="molecule type" value="Genomic_DNA"/>
</dbReference>
<dbReference type="InterPro" id="IPR003018">
    <property type="entry name" value="GAF"/>
</dbReference>
<name>A0A6P1ZEV2_9BACT</name>
<proteinExistence type="predicted"/>
<evidence type="ECO:0000256" key="1">
    <source>
        <dbReference type="ARBA" id="ARBA00022741"/>
    </source>
</evidence>
<evidence type="ECO:0000313" key="9">
    <source>
        <dbReference type="EMBL" id="QJT08701.1"/>
    </source>
</evidence>
<dbReference type="PROSITE" id="PS00688">
    <property type="entry name" value="SIGMA54_INTERACT_3"/>
    <property type="match status" value="1"/>
</dbReference>
<keyword evidence="5" id="KW-0010">Activator</keyword>
<dbReference type="SMART" id="SM00382">
    <property type="entry name" value="AAA"/>
    <property type="match status" value="1"/>
</dbReference>
<keyword evidence="1" id="KW-0547">Nucleotide-binding</keyword>
<dbReference type="SUPFAM" id="SSF46689">
    <property type="entry name" value="Homeodomain-like"/>
    <property type="match status" value="1"/>
</dbReference>
<protein>
    <submittedName>
        <fullName evidence="10">Hydrogenase</fullName>
    </submittedName>
    <submittedName>
        <fullName evidence="9">Sigma-54-dependent Fis family transcriptional regulator</fullName>
    </submittedName>
</protein>
<dbReference type="Pfam" id="PF01590">
    <property type="entry name" value="GAF"/>
    <property type="match status" value="1"/>
</dbReference>
<dbReference type="GO" id="GO:0005524">
    <property type="term" value="F:ATP binding"/>
    <property type="evidence" value="ECO:0007669"/>
    <property type="project" value="UniProtKB-KW"/>
</dbReference>
<evidence type="ECO:0000256" key="4">
    <source>
        <dbReference type="ARBA" id="ARBA00023125"/>
    </source>
</evidence>
<reference evidence="10 11" key="1">
    <citation type="submission" date="2018-06" db="EMBL/GenBank/DDBJ databases">
        <title>Complete genome of Desulfovibrio marinus P48SEP.</title>
        <authorList>
            <person name="Crispim J.S."/>
            <person name="Vidigal P.M.P."/>
            <person name="Silva L.C.F."/>
            <person name="Araujo L.C."/>
            <person name="Laguardia C.N."/>
            <person name="Dias R.S."/>
            <person name="Sousa M.P."/>
            <person name="Paula S.O."/>
            <person name="Silva C."/>
        </authorList>
    </citation>
    <scope>NUCLEOTIDE SEQUENCE [LARGE SCALE GENOMIC DNA]</scope>
    <source>
        <strain evidence="10 11">P48SEP</strain>
    </source>
</reference>
<reference evidence="9 12" key="2">
    <citation type="submission" date="2019-04" db="EMBL/GenBank/DDBJ databases">
        <title>Isolation and culture of sulfate reducing bacteria from the cold seep of the South China Sea.</title>
        <authorList>
            <person name="Sun C."/>
            <person name="Liu R."/>
        </authorList>
    </citation>
    <scope>NUCLEOTIDE SEQUENCE [LARGE SCALE GENOMIC DNA]</scope>
    <source>
        <strain evidence="9 12">CS1</strain>
    </source>
</reference>
<keyword evidence="6" id="KW-0804">Transcription</keyword>
<dbReference type="GO" id="GO:0006355">
    <property type="term" value="P:regulation of DNA-templated transcription"/>
    <property type="evidence" value="ECO:0007669"/>
    <property type="project" value="InterPro"/>
</dbReference>
<dbReference type="Gene3D" id="3.40.50.300">
    <property type="entry name" value="P-loop containing nucleotide triphosphate hydrolases"/>
    <property type="match status" value="1"/>
</dbReference>
<evidence type="ECO:0000256" key="3">
    <source>
        <dbReference type="ARBA" id="ARBA00023015"/>
    </source>
</evidence>
<organism evidence="10 11">
    <name type="scientific">Oceanidesulfovibrio marinus</name>
    <dbReference type="NCBI Taxonomy" id="370038"/>
    <lineage>
        <taxon>Bacteria</taxon>
        <taxon>Pseudomonadati</taxon>
        <taxon>Thermodesulfobacteriota</taxon>
        <taxon>Desulfovibrionia</taxon>
        <taxon>Desulfovibrionales</taxon>
        <taxon>Desulfovibrionaceae</taxon>
        <taxon>Oceanidesulfovibrio</taxon>
    </lineage>
</organism>
<dbReference type="InterPro" id="IPR002197">
    <property type="entry name" value="HTH_Fis"/>
</dbReference>
<dbReference type="Pfam" id="PF02954">
    <property type="entry name" value="HTH_8"/>
    <property type="match status" value="1"/>
</dbReference>
<keyword evidence="2" id="KW-0067">ATP-binding</keyword>
<dbReference type="InterPro" id="IPR025943">
    <property type="entry name" value="Sigma_54_int_dom_ATP-bd_2"/>
</dbReference>
<dbReference type="InterPro" id="IPR027417">
    <property type="entry name" value="P-loop_NTPase"/>
</dbReference>
<dbReference type="InterPro" id="IPR025662">
    <property type="entry name" value="Sigma_54_int_dom_ATP-bd_1"/>
</dbReference>
<dbReference type="PANTHER" id="PTHR32071:SF117">
    <property type="entry name" value="PTS-DEPENDENT DIHYDROXYACETONE KINASE OPERON REGULATORY PROTEIN-RELATED"/>
    <property type="match status" value="1"/>
</dbReference>
<dbReference type="Pfam" id="PF00158">
    <property type="entry name" value="Sigma54_activat"/>
    <property type="match status" value="1"/>
</dbReference>
<dbReference type="InterPro" id="IPR029016">
    <property type="entry name" value="GAF-like_dom_sf"/>
</dbReference>
<dbReference type="SMART" id="SM00065">
    <property type="entry name" value="GAF"/>
    <property type="match status" value="1"/>
</dbReference>
<dbReference type="GO" id="GO:0043565">
    <property type="term" value="F:sequence-specific DNA binding"/>
    <property type="evidence" value="ECO:0007669"/>
    <property type="project" value="InterPro"/>
</dbReference>
<dbReference type="PROSITE" id="PS00675">
    <property type="entry name" value="SIGMA54_INTERACT_1"/>
    <property type="match status" value="1"/>
</dbReference>
<dbReference type="InterPro" id="IPR025944">
    <property type="entry name" value="Sigma_54_int_dom_CS"/>
</dbReference>
<accession>A0A6P1ZEV2</accession>
<dbReference type="InterPro" id="IPR009057">
    <property type="entry name" value="Homeodomain-like_sf"/>
</dbReference>
<keyword evidence="3" id="KW-0805">Transcription regulation</keyword>
<evidence type="ECO:0000313" key="12">
    <source>
        <dbReference type="Proteomes" id="UP000503251"/>
    </source>
</evidence>
<keyword evidence="12" id="KW-1185">Reference proteome</keyword>
<dbReference type="InterPro" id="IPR058031">
    <property type="entry name" value="AAA_lid_NorR"/>
</dbReference>
<gene>
    <name evidence="10" type="ORF">DQK91_14380</name>
    <name evidence="9" type="ORF">E8L03_07080</name>
</gene>
<dbReference type="Proteomes" id="UP000503251">
    <property type="component" value="Chromosome"/>
</dbReference>
<dbReference type="Proteomes" id="UP000434052">
    <property type="component" value="Unassembled WGS sequence"/>
</dbReference>
<evidence type="ECO:0000313" key="10">
    <source>
        <dbReference type="EMBL" id="TVM32462.1"/>
    </source>
</evidence>
<dbReference type="PROSITE" id="PS00676">
    <property type="entry name" value="SIGMA54_INTERACT_2"/>
    <property type="match status" value="1"/>
</dbReference>